<gene>
    <name evidence="2" type="ORF">EDD60_102127</name>
</gene>
<feature type="transmembrane region" description="Helical" evidence="1">
    <location>
        <begin position="58"/>
        <end position="82"/>
    </location>
</feature>
<organism evidence="2 3">
    <name type="scientific">Longibaculum muris</name>
    <dbReference type="NCBI Taxonomy" id="1796628"/>
    <lineage>
        <taxon>Bacteria</taxon>
        <taxon>Bacillati</taxon>
        <taxon>Bacillota</taxon>
        <taxon>Erysipelotrichia</taxon>
        <taxon>Erysipelotrichales</taxon>
        <taxon>Coprobacillaceae</taxon>
        <taxon>Longibaculum</taxon>
    </lineage>
</organism>
<protein>
    <recommendedName>
        <fullName evidence="4">HPP family protein</fullName>
    </recommendedName>
</protein>
<proteinExistence type="predicted"/>
<keyword evidence="1" id="KW-0472">Membrane</keyword>
<evidence type="ECO:0000313" key="3">
    <source>
        <dbReference type="Proteomes" id="UP000295515"/>
    </source>
</evidence>
<sequence length="307" mass="34930">MKNRQLLPYFLTFTIVLIMVGTSQLLNNPEIIFPEITALAIGSLLAPKQVWKTSSLKLVLLIMIYAVIGVLMVKYLHVSLFIKVVIGFTLCQMGLILSKTTFAPLISACILPLLLNTDTWIYPLSATIMSIIIIVIQKQLQKKHYIHDYHYQPVTFDYRHELILFCKRLFVVGALGMLALRLDIRLLIAPPLIVAFYELSGNHQKLRSQAPRLYFLTISMAFISAYLRYFLNIQCHFSVIIPAVIATALLLFFIYYFQIFFPPVGAITILPMIIQPHLLLVYPILIAAGFALLIVFAFLISYQKSSN</sequence>
<keyword evidence="1" id="KW-0812">Transmembrane</keyword>
<feature type="transmembrane region" description="Helical" evidence="1">
    <location>
        <begin position="120"/>
        <end position="136"/>
    </location>
</feature>
<accession>A0A4R3Z7L6</accession>
<dbReference type="EMBL" id="SMCQ01000002">
    <property type="protein sequence ID" value="TCW02162.1"/>
    <property type="molecule type" value="Genomic_DNA"/>
</dbReference>
<feature type="transmembrane region" description="Helical" evidence="1">
    <location>
        <begin position="7"/>
        <end position="26"/>
    </location>
</feature>
<feature type="transmembrane region" description="Helical" evidence="1">
    <location>
        <begin position="238"/>
        <end position="259"/>
    </location>
</feature>
<evidence type="ECO:0000256" key="1">
    <source>
        <dbReference type="SAM" id="Phobius"/>
    </source>
</evidence>
<reference evidence="2 3" key="1">
    <citation type="submission" date="2019-03" db="EMBL/GenBank/DDBJ databases">
        <title>Genomic Encyclopedia of Type Strains, Phase IV (KMG-IV): sequencing the most valuable type-strain genomes for metagenomic binning, comparative biology and taxonomic classification.</title>
        <authorList>
            <person name="Goeker M."/>
        </authorList>
    </citation>
    <scope>NUCLEOTIDE SEQUENCE [LARGE SCALE GENOMIC DNA]</scope>
    <source>
        <strain evidence="2 3">DSM 29487</strain>
    </source>
</reference>
<feature type="transmembrane region" description="Helical" evidence="1">
    <location>
        <begin position="94"/>
        <end position="114"/>
    </location>
</feature>
<dbReference type="AlphaFoldDB" id="A0A4R3Z7L6"/>
<name>A0A4R3Z7L6_9FIRM</name>
<feature type="transmembrane region" description="Helical" evidence="1">
    <location>
        <begin position="213"/>
        <end position="231"/>
    </location>
</feature>
<feature type="transmembrane region" description="Helical" evidence="1">
    <location>
        <begin position="169"/>
        <end position="193"/>
    </location>
</feature>
<dbReference type="Proteomes" id="UP000295515">
    <property type="component" value="Unassembled WGS sequence"/>
</dbReference>
<keyword evidence="3" id="KW-1185">Reference proteome</keyword>
<dbReference type="GeneID" id="98914369"/>
<dbReference type="RefSeq" id="WP_066446361.1">
    <property type="nucleotide sequence ID" value="NZ_JANKBF010000003.1"/>
</dbReference>
<evidence type="ECO:0008006" key="4">
    <source>
        <dbReference type="Google" id="ProtNLM"/>
    </source>
</evidence>
<comment type="caution">
    <text evidence="2">The sequence shown here is derived from an EMBL/GenBank/DDBJ whole genome shotgun (WGS) entry which is preliminary data.</text>
</comment>
<keyword evidence="1" id="KW-1133">Transmembrane helix</keyword>
<feature type="transmembrane region" description="Helical" evidence="1">
    <location>
        <begin position="279"/>
        <end position="302"/>
    </location>
</feature>
<evidence type="ECO:0000313" key="2">
    <source>
        <dbReference type="EMBL" id="TCW02162.1"/>
    </source>
</evidence>